<keyword evidence="4 9" id="KW-0808">Transferase</keyword>
<dbReference type="InterPro" id="IPR014052">
    <property type="entry name" value="DNA_primase_ssu_euk/arc"/>
</dbReference>
<organism evidence="11 12">
    <name type="scientific">Mycoemilia scoparia</name>
    <dbReference type="NCBI Taxonomy" id="417184"/>
    <lineage>
        <taxon>Eukaryota</taxon>
        <taxon>Fungi</taxon>
        <taxon>Fungi incertae sedis</taxon>
        <taxon>Zoopagomycota</taxon>
        <taxon>Kickxellomycotina</taxon>
        <taxon>Kickxellomycetes</taxon>
        <taxon>Kickxellales</taxon>
        <taxon>Kickxellaceae</taxon>
        <taxon>Mycoemilia</taxon>
    </lineage>
</organism>
<dbReference type="SUPFAM" id="SSF56747">
    <property type="entry name" value="Prim-pol domain"/>
    <property type="match status" value="1"/>
</dbReference>
<evidence type="ECO:0000256" key="3">
    <source>
        <dbReference type="ARBA" id="ARBA00022515"/>
    </source>
</evidence>
<dbReference type="PANTHER" id="PTHR10536">
    <property type="entry name" value="DNA PRIMASE SMALL SUBUNIT"/>
    <property type="match status" value="1"/>
</dbReference>
<evidence type="ECO:0000256" key="10">
    <source>
        <dbReference type="SAM" id="MobiDB-lite"/>
    </source>
</evidence>
<keyword evidence="5" id="KW-0548">Nucleotidyltransferase</keyword>
<dbReference type="CDD" id="cd04860">
    <property type="entry name" value="AE_Prim_S"/>
    <property type="match status" value="1"/>
</dbReference>
<keyword evidence="8" id="KW-0804">Transcription</keyword>
<dbReference type="OrthoDB" id="19606at2759"/>
<evidence type="ECO:0000256" key="2">
    <source>
        <dbReference type="ARBA" id="ARBA00022478"/>
    </source>
</evidence>
<keyword evidence="3 9" id="KW-0639">Primosome</keyword>
<dbReference type="GO" id="GO:0003899">
    <property type="term" value="F:DNA-directed RNA polymerase activity"/>
    <property type="evidence" value="ECO:0007669"/>
    <property type="project" value="InterPro"/>
</dbReference>
<sequence>MLVTLPLVTILVEEDRDSSQTNDERHCSEKGRLFFADNSSPILPAAVPVQDILSVAKLPGIGQVASTIRKRMMSMALHKYLLTTDQVAALDPTKSFTHREFSFTIDNDVYIRYQSFKDCDEMKQEIIRMRPNKIDIGAIFTVQPKHAKMVQPGAFKPLEKELVFDIDMTDYDEIRTCCSGRRGVHCWVCDEQARCLDDAERKAIINYLTLIKGGSQQSKKVILNGNEEIHPHISRSLEIAYEHFDEIVLRDQGILDTEEQWSKLLSLIPDEDTRDTIDKIWQEDKTDSSFMKWEEFEDTLEKKMSKRGSNKQLEFTQKEIVLQYLYPRLDENVTTHLNHLLKSPFCVHPKTGRVCTPISPDDFETFDPFKVPTVVELLDEINSFEDQGADSQASTPDDHNAEPPRHASRLLPDYKKTSLKPYIETFEQFVAGIKKAAVKQDPLAF</sequence>
<evidence type="ECO:0000256" key="5">
    <source>
        <dbReference type="ARBA" id="ARBA00022695"/>
    </source>
</evidence>
<protein>
    <recommendedName>
        <fullName evidence="9">DNA primase</fullName>
        <ecNumber evidence="9">2.7.7.-</ecNumber>
    </recommendedName>
</protein>
<proteinExistence type="inferred from homology"/>
<dbReference type="Pfam" id="PF01896">
    <property type="entry name" value="DNA_primase_S"/>
    <property type="match status" value="1"/>
</dbReference>
<dbReference type="Gene3D" id="3.90.920.10">
    <property type="entry name" value="DNA primase, PRIM domain"/>
    <property type="match status" value="2"/>
</dbReference>
<feature type="compositionally biased region" description="Basic and acidic residues" evidence="10">
    <location>
        <begin position="396"/>
        <end position="405"/>
    </location>
</feature>
<evidence type="ECO:0000313" key="12">
    <source>
        <dbReference type="Proteomes" id="UP001150538"/>
    </source>
</evidence>
<dbReference type="GO" id="GO:0046872">
    <property type="term" value="F:metal ion binding"/>
    <property type="evidence" value="ECO:0007669"/>
    <property type="project" value="UniProtKB-KW"/>
</dbReference>
<gene>
    <name evidence="11" type="primary">PRI1</name>
    <name evidence="11" type="ORF">H4219_003370</name>
</gene>
<evidence type="ECO:0000256" key="7">
    <source>
        <dbReference type="ARBA" id="ARBA00022723"/>
    </source>
</evidence>
<dbReference type="AlphaFoldDB" id="A0A9W8DSS6"/>
<keyword evidence="6 9" id="KW-0235">DNA replication</keyword>
<reference evidence="11" key="1">
    <citation type="submission" date="2022-07" db="EMBL/GenBank/DDBJ databases">
        <title>Phylogenomic reconstructions and comparative analyses of Kickxellomycotina fungi.</title>
        <authorList>
            <person name="Reynolds N.K."/>
            <person name="Stajich J.E."/>
            <person name="Barry K."/>
            <person name="Grigoriev I.V."/>
            <person name="Crous P."/>
            <person name="Smith M.E."/>
        </authorList>
    </citation>
    <scope>NUCLEOTIDE SEQUENCE</scope>
    <source>
        <strain evidence="11">NBRC 100468</strain>
    </source>
</reference>
<name>A0A9W8DSS6_9FUNG</name>
<evidence type="ECO:0000256" key="4">
    <source>
        <dbReference type="ARBA" id="ARBA00022679"/>
    </source>
</evidence>
<dbReference type="InterPro" id="IPR002755">
    <property type="entry name" value="DNA_primase_S"/>
</dbReference>
<evidence type="ECO:0000256" key="1">
    <source>
        <dbReference type="ARBA" id="ARBA00009762"/>
    </source>
</evidence>
<dbReference type="GO" id="GO:0005658">
    <property type="term" value="C:alpha DNA polymerase:primase complex"/>
    <property type="evidence" value="ECO:0007669"/>
    <property type="project" value="UniProtKB-ARBA"/>
</dbReference>
<comment type="similarity">
    <text evidence="1 9">Belongs to the eukaryotic-type primase small subunit family.</text>
</comment>
<comment type="caution">
    <text evidence="11">The sequence shown here is derived from an EMBL/GenBank/DDBJ whole genome shotgun (WGS) entry which is preliminary data.</text>
</comment>
<accession>A0A9W8DSS6</accession>
<feature type="region of interest" description="Disordered" evidence="10">
    <location>
        <begin position="387"/>
        <end position="413"/>
    </location>
</feature>
<keyword evidence="2 9" id="KW-0240">DNA-directed RNA polymerase</keyword>
<dbReference type="GO" id="GO:0006269">
    <property type="term" value="P:DNA replication, synthesis of primer"/>
    <property type="evidence" value="ECO:0007669"/>
    <property type="project" value="UniProtKB-KW"/>
</dbReference>
<dbReference type="EC" id="2.7.7.-" evidence="9"/>
<keyword evidence="12" id="KW-1185">Reference proteome</keyword>
<dbReference type="Proteomes" id="UP001150538">
    <property type="component" value="Unassembled WGS sequence"/>
</dbReference>
<evidence type="ECO:0000256" key="9">
    <source>
        <dbReference type="RuleBase" id="RU003514"/>
    </source>
</evidence>
<keyword evidence="7" id="KW-0479">Metal-binding</keyword>
<evidence type="ECO:0000313" key="11">
    <source>
        <dbReference type="EMBL" id="KAJ1917180.1"/>
    </source>
</evidence>
<evidence type="ECO:0000256" key="6">
    <source>
        <dbReference type="ARBA" id="ARBA00022705"/>
    </source>
</evidence>
<dbReference type="EMBL" id="JANBPU010000079">
    <property type="protein sequence ID" value="KAJ1917180.1"/>
    <property type="molecule type" value="Genomic_DNA"/>
</dbReference>
<evidence type="ECO:0000256" key="8">
    <source>
        <dbReference type="ARBA" id="ARBA00023163"/>
    </source>
</evidence>